<sequence>MTAGKKRRLSQASVLRYYAKRFTMNVGTTAHVLGKEVAGNPWVAKAIDKLSYQETYNWISDYQASHLAKQVAKQVAEKYGIPPTFQGLLMAYAEKVVANYILDYKGESLTQMHDNYLYELMQKMPIAPTGTSSGYIYVFIGKDGKTHTVDMSKVLTDIEDALLKRA</sequence>
<dbReference type="GeneID" id="5797789"/>
<protein>
    <submittedName>
        <fullName evidence="2">Structural protein</fullName>
    </submittedName>
</protein>
<evidence type="ECO:0000313" key="3">
    <source>
        <dbReference type="Proteomes" id="UP000001310"/>
    </source>
</evidence>
<keyword evidence="3" id="KW-1185">Reference proteome</keyword>
<proteinExistence type="predicted"/>
<name>A7WKC3_9VIRU</name>
<reference evidence="3" key="1">
    <citation type="journal article" date="2008" name="J. Virol.">
        <title>Structure of the acidianus filamentous virus 3 and comparative genomics of related archaeal lipothrixviruses.</title>
        <authorList>
            <person name="Vestergaard G."/>
            <person name="Aramayo R."/>
            <person name="Basta T."/>
            <person name="Haring M."/>
            <person name="Peng X."/>
            <person name="Brugger K."/>
            <person name="Chen L."/>
            <person name="Rachel R."/>
            <person name="Boisset N."/>
            <person name="Garrett R.A."/>
            <person name="Prangishvili D."/>
        </authorList>
    </citation>
    <scope>NUCLEOTIDE SEQUENCE [LARGE SCALE GENOMIC DNA]</scope>
</reference>
<organism evidence="2 3">
    <name type="scientific">Betalipothrixvirus acidiani</name>
    <dbReference type="NCBI Taxonomy" id="346881"/>
    <lineage>
        <taxon>Viruses</taxon>
        <taxon>Adnaviria</taxon>
        <taxon>Zilligvirae</taxon>
        <taxon>Taleaviricota</taxon>
        <taxon>Tokiviricetes</taxon>
        <taxon>Ligamenvirales</taxon>
        <taxon>Lipothrixviridae</taxon>
        <taxon>Betalipothrixvirus</taxon>
    </lineage>
</organism>
<accession>A7WKC3</accession>
<dbReference type="InterPro" id="IPR048905">
    <property type="entry name" value="Vir_MCP_C"/>
</dbReference>
<dbReference type="RefSeq" id="YP_001604376.1">
    <property type="nucleotide sequence ID" value="NC_010155.1"/>
</dbReference>
<dbReference type="KEGG" id="vg:5797789"/>
<dbReference type="OrthoDB" id="10853at10239"/>
<evidence type="ECO:0000259" key="1">
    <source>
        <dbReference type="Pfam" id="PF21660"/>
    </source>
</evidence>
<dbReference type="Proteomes" id="UP000001310">
    <property type="component" value="Segment"/>
</dbReference>
<evidence type="ECO:0000313" key="2">
    <source>
        <dbReference type="EMBL" id="CAJ31524.1"/>
    </source>
</evidence>
<dbReference type="EMBL" id="AM087120">
    <property type="protein sequence ID" value="CAJ31524.1"/>
    <property type="molecule type" value="Genomic_DNA"/>
</dbReference>
<feature type="domain" description="Major capsid protein 1/2 C-terminal" evidence="1">
    <location>
        <begin position="5"/>
        <end position="165"/>
    </location>
</feature>
<dbReference type="Pfam" id="PF21660">
    <property type="entry name" value="MCP_C"/>
    <property type="match status" value="1"/>
</dbReference>